<dbReference type="Proteomes" id="UP001283361">
    <property type="component" value="Unassembled WGS sequence"/>
</dbReference>
<evidence type="ECO:0000313" key="2">
    <source>
        <dbReference type="Proteomes" id="UP001283361"/>
    </source>
</evidence>
<proteinExistence type="predicted"/>
<dbReference type="EMBL" id="JAWDGP010003905">
    <property type="protein sequence ID" value="KAK3769565.1"/>
    <property type="molecule type" value="Genomic_DNA"/>
</dbReference>
<protein>
    <submittedName>
        <fullName evidence="1">Uncharacterized protein</fullName>
    </submittedName>
</protein>
<reference evidence="1" key="1">
    <citation type="journal article" date="2023" name="G3 (Bethesda)">
        <title>A reference genome for the long-term kleptoplast-retaining sea slug Elysia crispata morphotype clarki.</title>
        <authorList>
            <person name="Eastman K.E."/>
            <person name="Pendleton A.L."/>
            <person name="Shaikh M.A."/>
            <person name="Suttiyut T."/>
            <person name="Ogas R."/>
            <person name="Tomko P."/>
            <person name="Gavelis G."/>
            <person name="Widhalm J.R."/>
            <person name="Wisecaver J.H."/>
        </authorList>
    </citation>
    <scope>NUCLEOTIDE SEQUENCE</scope>
    <source>
        <strain evidence="1">ECLA1</strain>
    </source>
</reference>
<keyword evidence="2" id="KW-1185">Reference proteome</keyword>
<gene>
    <name evidence="1" type="ORF">RRG08_044760</name>
</gene>
<name>A0AAE0ZHR0_9GAST</name>
<comment type="caution">
    <text evidence="1">The sequence shown here is derived from an EMBL/GenBank/DDBJ whole genome shotgun (WGS) entry which is preliminary data.</text>
</comment>
<sequence>MSKIFLSSISEKPHDLRCHGGALRNHNLFNPTRNFGSHVRSDQFVCEIARDYGTDGNASMAGWNRHRVFWQTTLVSVSWKCLKTEGGWSLNSILYNADRVKPILGYLDGLDKAAQRSNVVHTTAQRLTRNNFILQQCTLPMYHSTRFPILLHDLIISLQPEANWCMMGRNSNQSIYNSLCRLERAERRGRGQGAGESSTPMPLNPGDGLLIFASLEQN</sequence>
<accession>A0AAE0ZHR0</accession>
<organism evidence="1 2">
    <name type="scientific">Elysia crispata</name>
    <name type="common">lettuce slug</name>
    <dbReference type="NCBI Taxonomy" id="231223"/>
    <lineage>
        <taxon>Eukaryota</taxon>
        <taxon>Metazoa</taxon>
        <taxon>Spiralia</taxon>
        <taxon>Lophotrochozoa</taxon>
        <taxon>Mollusca</taxon>
        <taxon>Gastropoda</taxon>
        <taxon>Heterobranchia</taxon>
        <taxon>Euthyneura</taxon>
        <taxon>Panpulmonata</taxon>
        <taxon>Sacoglossa</taxon>
        <taxon>Placobranchoidea</taxon>
        <taxon>Plakobranchidae</taxon>
        <taxon>Elysia</taxon>
    </lineage>
</organism>
<dbReference type="AlphaFoldDB" id="A0AAE0ZHR0"/>
<evidence type="ECO:0000313" key="1">
    <source>
        <dbReference type="EMBL" id="KAK3769565.1"/>
    </source>
</evidence>